<reference evidence="9 10" key="1">
    <citation type="journal article" date="2018" name="New Phytol.">
        <title>Phylogenomics of Endogonaceae and evolution of mycorrhizas within Mucoromycota.</title>
        <authorList>
            <person name="Chang Y."/>
            <person name="Desiro A."/>
            <person name="Na H."/>
            <person name="Sandor L."/>
            <person name="Lipzen A."/>
            <person name="Clum A."/>
            <person name="Barry K."/>
            <person name="Grigoriev I.V."/>
            <person name="Martin F.M."/>
            <person name="Stajich J.E."/>
            <person name="Smith M.E."/>
            <person name="Bonito G."/>
            <person name="Spatafora J.W."/>
        </authorList>
    </citation>
    <scope>NUCLEOTIDE SEQUENCE [LARGE SCALE GENOMIC DNA]</scope>
    <source>
        <strain evidence="9 10">AD002</strain>
    </source>
</reference>
<dbReference type="SUPFAM" id="SSF81653">
    <property type="entry name" value="Calcium ATPase, transduction domain A"/>
    <property type="match status" value="1"/>
</dbReference>
<evidence type="ECO:0000259" key="8">
    <source>
        <dbReference type="Pfam" id="PF00122"/>
    </source>
</evidence>
<sequence>MLSSVQNYFYIGLVDLGVILVSAIIKVSIRLRSERRIKRMAEHRALCRLLRDGTWREMSTAELVEGDIIEVVVGESVPVDAVLVTGDVVVDEKHGFWSYLTISLPTHSPSRPIRKFSVKPLTPTDEPSSHLAKTHTLFAGTAVSQTMPAPDSADGRVRALVLRTGTRTERGALVTRILFPSPVAFVFDEQLRVAFLMLAAEAVVM</sequence>
<keyword evidence="3" id="KW-0547">Nucleotide-binding</keyword>
<dbReference type="InterPro" id="IPR006544">
    <property type="entry name" value="P-type_TPase_V"/>
</dbReference>
<comment type="subcellular location">
    <subcellularLocation>
        <location evidence="1">Membrane</location>
        <topology evidence="1">Multi-pass membrane protein</topology>
    </subcellularLocation>
</comment>
<evidence type="ECO:0000313" key="9">
    <source>
        <dbReference type="EMBL" id="RUS28751.1"/>
    </source>
</evidence>
<dbReference type="GO" id="GO:0016020">
    <property type="term" value="C:membrane"/>
    <property type="evidence" value="ECO:0007669"/>
    <property type="project" value="UniProtKB-SubCell"/>
</dbReference>
<keyword evidence="2" id="KW-0479">Metal-binding</keyword>
<evidence type="ECO:0000256" key="3">
    <source>
        <dbReference type="ARBA" id="ARBA00022741"/>
    </source>
</evidence>
<evidence type="ECO:0000256" key="2">
    <source>
        <dbReference type="ARBA" id="ARBA00022723"/>
    </source>
</evidence>
<dbReference type="Proteomes" id="UP000274822">
    <property type="component" value="Unassembled WGS sequence"/>
</dbReference>
<dbReference type="AlphaFoldDB" id="A0A433QGP3"/>
<feature type="transmembrane region" description="Helical" evidence="7">
    <location>
        <begin position="6"/>
        <end position="29"/>
    </location>
</feature>
<dbReference type="PANTHER" id="PTHR45630">
    <property type="entry name" value="CATION-TRANSPORTING ATPASE-RELATED"/>
    <property type="match status" value="1"/>
</dbReference>
<keyword evidence="7" id="KW-0472">Membrane</keyword>
<dbReference type="Gene3D" id="2.70.150.10">
    <property type="entry name" value="Calcium-transporting ATPase, cytoplasmic transduction domain A"/>
    <property type="match status" value="1"/>
</dbReference>
<keyword evidence="10" id="KW-1185">Reference proteome</keyword>
<evidence type="ECO:0000256" key="6">
    <source>
        <dbReference type="ARBA" id="ARBA00022967"/>
    </source>
</evidence>
<dbReference type="GO" id="GO:0019829">
    <property type="term" value="F:ATPase-coupled monoatomic cation transmembrane transporter activity"/>
    <property type="evidence" value="ECO:0007669"/>
    <property type="project" value="TreeGrafter"/>
</dbReference>
<keyword evidence="5" id="KW-0460">Magnesium</keyword>
<dbReference type="InterPro" id="IPR059000">
    <property type="entry name" value="ATPase_P-type_domA"/>
</dbReference>
<dbReference type="InterPro" id="IPR008250">
    <property type="entry name" value="ATPase_P-typ_transduc_dom_A_sf"/>
</dbReference>
<name>A0A433QGP3_9FUNG</name>
<dbReference type="GO" id="GO:0005524">
    <property type="term" value="F:ATP binding"/>
    <property type="evidence" value="ECO:0007669"/>
    <property type="project" value="UniProtKB-KW"/>
</dbReference>
<evidence type="ECO:0000256" key="7">
    <source>
        <dbReference type="SAM" id="Phobius"/>
    </source>
</evidence>
<organism evidence="9 10">
    <name type="scientific">Jimgerdemannia flammicorona</name>
    <dbReference type="NCBI Taxonomy" id="994334"/>
    <lineage>
        <taxon>Eukaryota</taxon>
        <taxon>Fungi</taxon>
        <taxon>Fungi incertae sedis</taxon>
        <taxon>Mucoromycota</taxon>
        <taxon>Mucoromycotina</taxon>
        <taxon>Endogonomycetes</taxon>
        <taxon>Endogonales</taxon>
        <taxon>Endogonaceae</taxon>
        <taxon>Jimgerdemannia</taxon>
    </lineage>
</organism>
<dbReference type="Pfam" id="PF00122">
    <property type="entry name" value="E1-E2_ATPase"/>
    <property type="match status" value="1"/>
</dbReference>
<evidence type="ECO:0000256" key="5">
    <source>
        <dbReference type="ARBA" id="ARBA00022842"/>
    </source>
</evidence>
<evidence type="ECO:0000256" key="4">
    <source>
        <dbReference type="ARBA" id="ARBA00022840"/>
    </source>
</evidence>
<keyword evidence="4" id="KW-0067">ATP-binding</keyword>
<proteinExistence type="predicted"/>
<keyword evidence="7" id="KW-0812">Transmembrane</keyword>
<dbReference type="GO" id="GO:0046872">
    <property type="term" value="F:metal ion binding"/>
    <property type="evidence" value="ECO:0007669"/>
    <property type="project" value="UniProtKB-KW"/>
</dbReference>
<comment type="caution">
    <text evidence="9">The sequence shown here is derived from an EMBL/GenBank/DDBJ whole genome shotgun (WGS) entry which is preliminary data.</text>
</comment>
<dbReference type="GO" id="GO:0140358">
    <property type="term" value="F:P-type transmembrane transporter activity"/>
    <property type="evidence" value="ECO:0007669"/>
    <property type="project" value="InterPro"/>
</dbReference>
<protein>
    <recommendedName>
        <fullName evidence="8">P-type ATPase A domain-containing protein</fullName>
    </recommendedName>
</protein>
<gene>
    <name evidence="9" type="ORF">BC938DRAFT_481504</name>
</gene>
<feature type="domain" description="P-type ATPase A" evidence="8">
    <location>
        <begin position="47"/>
        <end position="176"/>
    </location>
</feature>
<evidence type="ECO:0000256" key="1">
    <source>
        <dbReference type="ARBA" id="ARBA00004141"/>
    </source>
</evidence>
<accession>A0A433QGP3</accession>
<dbReference type="PANTHER" id="PTHR45630:SF11">
    <property type="entry name" value="CATION-TRANSPORTING P-TYPE ATPASE N-TERMINAL DOMAIN-CONTAINING PROTEIN"/>
    <property type="match status" value="1"/>
</dbReference>
<evidence type="ECO:0000313" key="10">
    <source>
        <dbReference type="Proteomes" id="UP000274822"/>
    </source>
</evidence>
<keyword evidence="7" id="KW-1133">Transmembrane helix</keyword>
<dbReference type="EMBL" id="RBNJ01006203">
    <property type="protein sequence ID" value="RUS28751.1"/>
    <property type="molecule type" value="Genomic_DNA"/>
</dbReference>
<keyword evidence="6" id="KW-1278">Translocase</keyword>